<keyword evidence="2" id="KW-1185">Reference proteome</keyword>
<comment type="caution">
    <text evidence="1">The sequence shown here is derived from an EMBL/GenBank/DDBJ whole genome shotgun (WGS) entry which is preliminary data.</text>
</comment>
<dbReference type="AlphaFoldDB" id="A0A7X5EZS3"/>
<dbReference type="InterPro" id="IPR023168">
    <property type="entry name" value="GatB_Yqey_C_2"/>
</dbReference>
<dbReference type="GO" id="GO:0016884">
    <property type="term" value="F:carbon-nitrogen ligase activity, with glutamine as amido-N-donor"/>
    <property type="evidence" value="ECO:0007669"/>
    <property type="project" value="InterPro"/>
</dbReference>
<sequence>MREEISAALKQALEHGDKRRVATLRLILAAIKDRDSAARDLGRDGVPDEEIHDFLRRMLAQRTESRRGYEEAGQIDLADQEEEESEIIREFLPPQMEEGAMRRICEETIRAIDAAGLRDMGRCMAALKERYPGQMDFVQASCMVKDLLRSKPKPTEG</sequence>
<reference evidence="1 2" key="1">
    <citation type="submission" date="2020-01" db="EMBL/GenBank/DDBJ databases">
        <authorList>
            <person name="Peng S.Y."/>
            <person name="Li J."/>
            <person name="Wang M."/>
            <person name="Wang L."/>
            <person name="Wang C.Q."/>
            <person name="Wang J.R."/>
        </authorList>
    </citation>
    <scope>NUCLEOTIDE SEQUENCE [LARGE SCALE GENOMIC DNA]</scope>
    <source>
        <strain evidence="1 2">XCT-53</strain>
    </source>
</reference>
<protein>
    <submittedName>
        <fullName evidence="1">GatB/YqeY domain-containing protein</fullName>
    </submittedName>
</protein>
<gene>
    <name evidence="1" type="ORF">GWI72_02245</name>
</gene>
<evidence type="ECO:0000313" key="1">
    <source>
        <dbReference type="EMBL" id="NBN77083.1"/>
    </source>
</evidence>
<dbReference type="PANTHER" id="PTHR28055">
    <property type="entry name" value="ALTERED INHERITANCE OF MITOCHONDRIA PROTEIN 41, MITOCHONDRIAL"/>
    <property type="match status" value="1"/>
</dbReference>
<dbReference type="Gene3D" id="1.10.1510.10">
    <property type="entry name" value="Uncharacterised protein YqeY/AIM41 PF09424, N-terminal domain"/>
    <property type="match status" value="1"/>
</dbReference>
<name>A0A7X5EZS3_9HYPH</name>
<dbReference type="Gene3D" id="1.10.10.410">
    <property type="match status" value="1"/>
</dbReference>
<dbReference type="Pfam" id="PF09424">
    <property type="entry name" value="YqeY"/>
    <property type="match status" value="1"/>
</dbReference>
<dbReference type="PANTHER" id="PTHR28055:SF1">
    <property type="entry name" value="ALTERED INHERITANCE OF MITOCHONDRIA PROTEIN 41, MITOCHONDRIAL"/>
    <property type="match status" value="1"/>
</dbReference>
<dbReference type="EMBL" id="JAABLQ010000001">
    <property type="protein sequence ID" value="NBN77083.1"/>
    <property type="molecule type" value="Genomic_DNA"/>
</dbReference>
<dbReference type="InterPro" id="IPR042184">
    <property type="entry name" value="YqeY/Aim41_N"/>
</dbReference>
<dbReference type="SUPFAM" id="SSF89095">
    <property type="entry name" value="GatB/YqeY motif"/>
    <property type="match status" value="1"/>
</dbReference>
<evidence type="ECO:0000313" key="2">
    <source>
        <dbReference type="Proteomes" id="UP000586722"/>
    </source>
</evidence>
<proteinExistence type="predicted"/>
<dbReference type="Proteomes" id="UP000586722">
    <property type="component" value="Unassembled WGS sequence"/>
</dbReference>
<dbReference type="InterPro" id="IPR019004">
    <property type="entry name" value="YqeY/Aim41"/>
</dbReference>
<organism evidence="1 2">
    <name type="scientific">Pannonibacter tanglangensis</name>
    <dbReference type="NCBI Taxonomy" id="2750084"/>
    <lineage>
        <taxon>Bacteria</taxon>
        <taxon>Pseudomonadati</taxon>
        <taxon>Pseudomonadota</taxon>
        <taxon>Alphaproteobacteria</taxon>
        <taxon>Hyphomicrobiales</taxon>
        <taxon>Stappiaceae</taxon>
        <taxon>Pannonibacter</taxon>
    </lineage>
</organism>
<dbReference type="InterPro" id="IPR003789">
    <property type="entry name" value="Asn/Gln_tRNA_amidoTrase-B-like"/>
</dbReference>
<dbReference type="RefSeq" id="WP_161675360.1">
    <property type="nucleotide sequence ID" value="NZ_JAABLP010000002.1"/>
</dbReference>
<accession>A0A7X5EZS3</accession>